<dbReference type="SUPFAM" id="SSF55073">
    <property type="entry name" value="Nucleotide cyclase"/>
    <property type="match status" value="1"/>
</dbReference>
<sequence length="1016" mass="108175">MLFADVVGSMHLAAQLGPERLRELMTEVFNRSATEVRRYGGTVDKFTGDGIMAVFGAPVALEDHALRACLSALHIQDEMRSLATEFARNEGSALRLRIGLSSGQVIVGEIGSGSAGYTAIGEQVGMAQRMEAAAPPGGVMVSESTAVLVEHAADLGEPELVQIKGAKAPVPVRQLLAVRGARPEPRRRESTLVGRTWELNSLGGLLEQSICGVGCVAGVVGPPGIGKSRTVAEAVRLAAERSVEVFTTYCESHTRDVPFHVVARLLRTVFEINDVAPDEARTMVRARIPGANPEDLLLLDDLLAIGDPAVALPSITPDARRRRLAALLNAAVLARTSPAVYVIEDAHWIDEASEAMFGEFVAVVPQTHSLVMITYRPEYQGLLSRSPGGQTIALAPLSAAHTRALVGELLGAHPSVAGLIAQVTEQAVGNPFFAEEITRDLAGRGVLDGEPGRYECREATAAITLPSTLQATIAARIDRLESGAKQVLYAAAIIGAQFTLDVLNAVLGGSNSLAPAVARLLRAELIDQVRFIPHPEYAFRHPLVRTVAYESQLKAERAEKHRRLATVIEDRDPGGADQNAALIAEHREAAGDLDAAFGWHMRAGVWSKHRDLISARTSWQRARQVADRLPGDHPARVRMQVQAQTLLCATAFLAGRGASDTGFDELRELCALADDRVSLAIGMSGVVMALASSGRARDAAKLAGEFIELVDSIGDPTLTVALFYTGTYAKIEAGEVREALSLAQRAIELAAGDPRKGNLVFGSPLAMATGITGVTKMCLGMPGWQADADAAIAMAAPVDSTIHVMTIMWKYALTIPFGAVAADATALQTTADALWIAEQTGDQLVLGFALLAHGFTQLHHGGAHREKGIQLLTQARDSAARQRFVGIAMSIVDPELAREKARNGDVDGAIDLARAVVDRSYSSGEMLWRWSAVTVLVEVLLARGTDADVQEAQAAIDRLAAVPTDEGFLLHELPLLRLRGLVAGARGDTAGHDEFMARFRAKAVAVGFEPLAARVT</sequence>
<dbReference type="PANTHER" id="PTHR16305">
    <property type="entry name" value="TESTICULAR SOLUBLE ADENYLYL CYCLASE"/>
    <property type="match status" value="1"/>
</dbReference>
<dbReference type="PANTHER" id="PTHR16305:SF28">
    <property type="entry name" value="GUANYLATE CYCLASE DOMAIN-CONTAINING PROTEIN"/>
    <property type="match status" value="1"/>
</dbReference>
<organism evidence="4">
    <name type="scientific">Mycobacterium riyadhense</name>
    <dbReference type="NCBI Taxonomy" id="486698"/>
    <lineage>
        <taxon>Bacteria</taxon>
        <taxon>Bacillati</taxon>
        <taxon>Actinomycetota</taxon>
        <taxon>Actinomycetes</taxon>
        <taxon>Mycobacteriales</taxon>
        <taxon>Mycobacteriaceae</taxon>
        <taxon>Mycobacterium</taxon>
    </lineage>
</organism>
<dbReference type="Pfam" id="PF00211">
    <property type="entry name" value="Guanylate_cyc"/>
    <property type="match status" value="1"/>
</dbReference>
<dbReference type="SUPFAM" id="SSF48452">
    <property type="entry name" value="TPR-like"/>
    <property type="match status" value="1"/>
</dbReference>
<evidence type="ECO:0000259" key="3">
    <source>
        <dbReference type="PROSITE" id="PS50125"/>
    </source>
</evidence>
<dbReference type="GO" id="GO:0009190">
    <property type="term" value="P:cyclic nucleotide biosynthetic process"/>
    <property type="evidence" value="ECO:0007669"/>
    <property type="project" value="InterPro"/>
</dbReference>
<proteinExistence type="predicted"/>
<evidence type="ECO:0000256" key="2">
    <source>
        <dbReference type="ARBA" id="ARBA00022840"/>
    </source>
</evidence>
<dbReference type="SUPFAM" id="SSF52540">
    <property type="entry name" value="P-loop containing nucleoside triphosphate hydrolases"/>
    <property type="match status" value="1"/>
</dbReference>
<keyword evidence="1" id="KW-0547">Nucleotide-binding</keyword>
<dbReference type="InterPro" id="IPR041664">
    <property type="entry name" value="AAA_16"/>
</dbReference>
<keyword evidence="2" id="KW-0067">ATP-binding</keyword>
<dbReference type="EMBL" id="LR589093">
    <property type="protein sequence ID" value="VTO99421.1"/>
    <property type="molecule type" value="Genomic_DNA"/>
</dbReference>
<dbReference type="GO" id="GO:0005524">
    <property type="term" value="F:ATP binding"/>
    <property type="evidence" value="ECO:0007669"/>
    <property type="project" value="UniProtKB-KW"/>
</dbReference>
<dbReference type="InterPro" id="IPR001054">
    <property type="entry name" value="A/G_cyclase"/>
</dbReference>
<dbReference type="SMART" id="SM00044">
    <property type="entry name" value="CYCc"/>
    <property type="match status" value="1"/>
</dbReference>
<feature type="domain" description="Guanylate cyclase" evidence="3">
    <location>
        <begin position="1"/>
        <end position="131"/>
    </location>
</feature>
<dbReference type="InterPro" id="IPR011990">
    <property type="entry name" value="TPR-like_helical_dom_sf"/>
</dbReference>
<evidence type="ECO:0000256" key="1">
    <source>
        <dbReference type="ARBA" id="ARBA00022741"/>
    </source>
</evidence>
<dbReference type="GO" id="GO:0005737">
    <property type="term" value="C:cytoplasm"/>
    <property type="evidence" value="ECO:0007669"/>
    <property type="project" value="TreeGrafter"/>
</dbReference>
<gene>
    <name evidence="4" type="primary">cyaB_4</name>
    <name evidence="4" type="ORF">BIN_B_03012</name>
</gene>
<dbReference type="GO" id="GO:0035556">
    <property type="term" value="P:intracellular signal transduction"/>
    <property type="evidence" value="ECO:0007669"/>
    <property type="project" value="InterPro"/>
</dbReference>
<dbReference type="InterPro" id="IPR027417">
    <property type="entry name" value="P-loop_NTPase"/>
</dbReference>
<dbReference type="AlphaFoldDB" id="A0A653ES05"/>
<dbReference type="GO" id="GO:0004016">
    <property type="term" value="F:adenylate cyclase activity"/>
    <property type="evidence" value="ECO:0007669"/>
    <property type="project" value="TreeGrafter"/>
</dbReference>
<dbReference type="Pfam" id="PF13191">
    <property type="entry name" value="AAA_16"/>
    <property type="match status" value="1"/>
</dbReference>
<evidence type="ECO:0000313" key="4">
    <source>
        <dbReference type="EMBL" id="VTO99421.1"/>
    </source>
</evidence>
<dbReference type="CDD" id="cd07302">
    <property type="entry name" value="CHD"/>
    <property type="match status" value="1"/>
</dbReference>
<protein>
    <submittedName>
        <fullName evidence="4">Adenylate cyclase 2</fullName>
    </submittedName>
</protein>
<dbReference type="Gene3D" id="3.40.50.300">
    <property type="entry name" value="P-loop containing nucleotide triphosphate hydrolases"/>
    <property type="match status" value="1"/>
</dbReference>
<accession>A0A653ES05</accession>
<dbReference type="Gene3D" id="3.30.70.1230">
    <property type="entry name" value="Nucleotide cyclase"/>
    <property type="match status" value="1"/>
</dbReference>
<name>A0A653ES05_9MYCO</name>
<dbReference type="InterPro" id="IPR029787">
    <property type="entry name" value="Nucleotide_cyclase"/>
</dbReference>
<dbReference type="PROSITE" id="PS50125">
    <property type="entry name" value="GUANYLATE_CYCLASE_2"/>
    <property type="match status" value="1"/>
</dbReference>
<reference evidence="4" key="1">
    <citation type="submission" date="2019-05" db="EMBL/GenBank/DDBJ databases">
        <authorList>
            <person name="Naeem R."/>
            <person name="Antony C."/>
            <person name="Guan Q."/>
        </authorList>
    </citation>
    <scope>NUCLEOTIDE SEQUENCE</scope>
    <source>
        <strain evidence="4">2</strain>
    </source>
</reference>